<dbReference type="GO" id="GO:0003676">
    <property type="term" value="F:nucleic acid binding"/>
    <property type="evidence" value="ECO:0007669"/>
    <property type="project" value="InterPro"/>
</dbReference>
<dbReference type="PANTHER" id="PTHR47074:SF61">
    <property type="entry name" value="RNASE H TYPE-1 DOMAIN-CONTAINING PROTEIN"/>
    <property type="match status" value="1"/>
</dbReference>
<dbReference type="InterPro" id="IPR002156">
    <property type="entry name" value="RNaseH_domain"/>
</dbReference>
<evidence type="ECO:0008006" key="5">
    <source>
        <dbReference type="Google" id="ProtNLM"/>
    </source>
</evidence>
<evidence type="ECO:0000313" key="3">
    <source>
        <dbReference type="EMBL" id="MBA0785195.1"/>
    </source>
</evidence>
<name>A0A7J9FKW3_9ROSI</name>
<reference evidence="3 4" key="1">
    <citation type="journal article" date="2019" name="Genome Biol. Evol.">
        <title>Insights into the evolution of the New World diploid cottons (Gossypium, subgenus Houzingenia) based on genome sequencing.</title>
        <authorList>
            <person name="Grover C.E."/>
            <person name="Arick M.A. 2nd"/>
            <person name="Thrash A."/>
            <person name="Conover J.L."/>
            <person name="Sanders W.S."/>
            <person name="Peterson D.G."/>
            <person name="Frelichowski J.E."/>
            <person name="Scheffler J.A."/>
            <person name="Scheffler B.E."/>
            <person name="Wendel J.F."/>
        </authorList>
    </citation>
    <scope>NUCLEOTIDE SEQUENCE [LARGE SCALE GENOMIC DNA]</scope>
    <source>
        <strain evidence="3">8</strain>
        <tissue evidence="3">Leaf</tissue>
    </source>
</reference>
<dbReference type="InterPro" id="IPR044730">
    <property type="entry name" value="RNase_H-like_dom_plant"/>
</dbReference>
<evidence type="ECO:0000259" key="1">
    <source>
        <dbReference type="Pfam" id="PF13456"/>
    </source>
</evidence>
<dbReference type="Pfam" id="PF13456">
    <property type="entry name" value="RVT_3"/>
    <property type="match status" value="1"/>
</dbReference>
<keyword evidence="4" id="KW-1185">Reference proteome</keyword>
<evidence type="ECO:0000259" key="2">
    <source>
        <dbReference type="Pfam" id="PF13966"/>
    </source>
</evidence>
<dbReference type="InterPro" id="IPR052929">
    <property type="entry name" value="RNase_H-like_EbsB-rel"/>
</dbReference>
<dbReference type="Proteomes" id="UP000593568">
    <property type="component" value="Unassembled WGS sequence"/>
</dbReference>
<comment type="caution">
    <text evidence="3">The sequence shown here is derived from an EMBL/GenBank/DDBJ whole genome shotgun (WGS) entry which is preliminary data.</text>
</comment>
<dbReference type="PANTHER" id="PTHR47074">
    <property type="entry name" value="BNAC02G40300D PROTEIN"/>
    <property type="match status" value="1"/>
</dbReference>
<organism evidence="3 4">
    <name type="scientific">Gossypium trilobum</name>
    <dbReference type="NCBI Taxonomy" id="34281"/>
    <lineage>
        <taxon>Eukaryota</taxon>
        <taxon>Viridiplantae</taxon>
        <taxon>Streptophyta</taxon>
        <taxon>Embryophyta</taxon>
        <taxon>Tracheophyta</taxon>
        <taxon>Spermatophyta</taxon>
        <taxon>Magnoliopsida</taxon>
        <taxon>eudicotyledons</taxon>
        <taxon>Gunneridae</taxon>
        <taxon>Pentapetalae</taxon>
        <taxon>rosids</taxon>
        <taxon>malvids</taxon>
        <taxon>Malvales</taxon>
        <taxon>Malvaceae</taxon>
        <taxon>Malvoideae</taxon>
        <taxon>Gossypium</taxon>
    </lineage>
</organism>
<dbReference type="GO" id="GO:0004523">
    <property type="term" value="F:RNA-DNA hybrid ribonuclease activity"/>
    <property type="evidence" value="ECO:0007669"/>
    <property type="project" value="InterPro"/>
</dbReference>
<accession>A0A7J9FKW3</accession>
<feature type="domain" description="Reverse transcriptase zinc-binding" evidence="2">
    <location>
        <begin position="7"/>
        <end position="101"/>
    </location>
</feature>
<sequence>GEPTGEFSVRSAYKLLHGTNLDPTDLSLQTETKTFYNKLWKLHIPTKIKMTIWRISWDYIPSFVNLKIRKVVLNTLCPRCGCFEENSWHIFIECPRSMEVWDQLNLSWVLNQNIKNIWGWLTWVFDRGTDEQLHLFCCCLWFIWFSRNHLIYEKRLMSGSEIAKKISAYTTELAISKVRTLTLHSSGNLQQLYKRGWTYIHFDAAYDRLGFRSASSIIARNENRETLASQAVTHSNIADPFTAEAYAGLQAIKLGIRLGVNKLTVLGDSKTVIKKRQSLFTDKSVIGEIITDIQSLKKGFQEIEFIFVPKEHNFYAHTIAKESLRSGESFYLEKEIPEAVRRTVENLWPYPPD</sequence>
<proteinExistence type="predicted"/>
<evidence type="ECO:0000313" key="4">
    <source>
        <dbReference type="Proteomes" id="UP000593568"/>
    </source>
</evidence>
<protein>
    <recommendedName>
        <fullName evidence="5">RNase H type-1 domain-containing protein</fullName>
    </recommendedName>
</protein>
<dbReference type="InterPro" id="IPR036397">
    <property type="entry name" value="RNaseH_sf"/>
</dbReference>
<dbReference type="Pfam" id="PF13966">
    <property type="entry name" value="zf-RVT"/>
    <property type="match status" value="1"/>
</dbReference>
<dbReference type="CDD" id="cd06222">
    <property type="entry name" value="RNase_H_like"/>
    <property type="match status" value="1"/>
</dbReference>
<dbReference type="EMBL" id="JABEZW010218004">
    <property type="protein sequence ID" value="MBA0785195.1"/>
    <property type="molecule type" value="Genomic_DNA"/>
</dbReference>
<dbReference type="InterPro" id="IPR026960">
    <property type="entry name" value="RVT-Znf"/>
</dbReference>
<dbReference type="AlphaFoldDB" id="A0A7J9FKW3"/>
<dbReference type="InterPro" id="IPR012337">
    <property type="entry name" value="RNaseH-like_sf"/>
</dbReference>
<dbReference type="SUPFAM" id="SSF53098">
    <property type="entry name" value="Ribonuclease H-like"/>
    <property type="match status" value="1"/>
</dbReference>
<feature type="domain" description="RNase H type-1" evidence="1">
    <location>
        <begin position="203"/>
        <end position="322"/>
    </location>
</feature>
<feature type="non-terminal residue" evidence="3">
    <location>
        <position position="1"/>
    </location>
</feature>
<dbReference type="Gene3D" id="3.30.420.10">
    <property type="entry name" value="Ribonuclease H-like superfamily/Ribonuclease H"/>
    <property type="match status" value="1"/>
</dbReference>
<gene>
    <name evidence="3" type="ORF">Gotri_025516</name>
</gene>